<dbReference type="InterPro" id="IPR013222">
    <property type="entry name" value="Glyco_hyd_98_carb-bd"/>
</dbReference>
<evidence type="ECO:0000313" key="4">
    <source>
        <dbReference type="EMBL" id="NOU87053.1"/>
    </source>
</evidence>
<name>A0ABX1Z564_9BACL</name>
<protein>
    <recommendedName>
        <fullName evidence="6">Copper amine oxidase N-terminal domain-containing protein</fullName>
    </recommendedName>
</protein>
<feature type="domain" description="Glycosyl hydrolase family 98 putative carbohydrate-binding module" evidence="3">
    <location>
        <begin position="158"/>
        <end position="285"/>
    </location>
</feature>
<dbReference type="SUPFAM" id="SSF49785">
    <property type="entry name" value="Galactose-binding domain-like"/>
    <property type="match status" value="1"/>
</dbReference>
<dbReference type="InterPro" id="IPR012854">
    <property type="entry name" value="Cu_amine_oxidase-like_N"/>
</dbReference>
<dbReference type="InterPro" id="IPR008979">
    <property type="entry name" value="Galactose-bd-like_sf"/>
</dbReference>
<evidence type="ECO:0000313" key="5">
    <source>
        <dbReference type="Proteomes" id="UP000658690"/>
    </source>
</evidence>
<dbReference type="Proteomes" id="UP000658690">
    <property type="component" value="Unassembled WGS sequence"/>
</dbReference>
<dbReference type="InterPro" id="IPR038637">
    <property type="entry name" value="NPCBM_sf"/>
</dbReference>
<evidence type="ECO:0000256" key="1">
    <source>
        <dbReference type="SAM" id="SignalP"/>
    </source>
</evidence>
<sequence length="305" mass="33652">MKKISATVLATVTLSMGVCIGGYAQANIETIQAFLNHEIKFTLNGQAWTPKDPDGRELSPIIFEGSSYVPLRAMGELSGLNVNWDSATKTIILKNSSASPTGAEPYKDSKDYGKPSEMQVPTIENDSNTTYSTFNVHTDTSTPEYKEAAEQAEKVGGIYLTDLKYEKITGTNVLKRVNIDASFRDEKLHPLTKEGKVYARGISSMLDSNAQSEKITYNLDGKYSFFNTYYGVDDYTKDSKEKCLIKIYGDGKLLATGGNLTPINGGANQFIFFDVKGVNKLEISFETTFPNYSTVLALYSPKLFK</sequence>
<dbReference type="Pfam" id="PF08305">
    <property type="entry name" value="NPCBM"/>
    <property type="match status" value="1"/>
</dbReference>
<evidence type="ECO:0000259" key="3">
    <source>
        <dbReference type="Pfam" id="PF08305"/>
    </source>
</evidence>
<evidence type="ECO:0000259" key="2">
    <source>
        <dbReference type="Pfam" id="PF07833"/>
    </source>
</evidence>
<feature type="domain" description="Copper amine oxidase-like N-terminal" evidence="2">
    <location>
        <begin position="58"/>
        <end position="96"/>
    </location>
</feature>
<proteinExistence type="predicted"/>
<feature type="chain" id="PRO_5045382371" description="Copper amine oxidase N-terminal domain-containing protein" evidence="1">
    <location>
        <begin position="27"/>
        <end position="305"/>
    </location>
</feature>
<feature type="signal peptide" evidence="1">
    <location>
        <begin position="1"/>
        <end position="26"/>
    </location>
</feature>
<keyword evidence="5" id="KW-1185">Reference proteome</keyword>
<keyword evidence="1" id="KW-0732">Signal</keyword>
<dbReference type="EMBL" id="WHOC01000074">
    <property type="protein sequence ID" value="NOU87053.1"/>
    <property type="molecule type" value="Genomic_DNA"/>
</dbReference>
<accession>A0ABX1Z564</accession>
<comment type="caution">
    <text evidence="4">The sequence shown here is derived from an EMBL/GenBank/DDBJ whole genome shotgun (WGS) entry which is preliminary data.</text>
</comment>
<gene>
    <name evidence="4" type="ORF">GC102_14870</name>
</gene>
<dbReference type="RefSeq" id="WP_171690264.1">
    <property type="nucleotide sequence ID" value="NZ_WHOC01000074.1"/>
</dbReference>
<reference evidence="4 5" key="1">
    <citation type="submission" date="2019-10" db="EMBL/GenBank/DDBJ databases">
        <title>Description of Paenibacillus choica sp. nov.</title>
        <authorList>
            <person name="Carlier A."/>
            <person name="Qi S."/>
        </authorList>
    </citation>
    <scope>NUCLEOTIDE SEQUENCE [LARGE SCALE GENOMIC DNA]</scope>
    <source>
        <strain evidence="4 5">LMG 31460</strain>
    </source>
</reference>
<organism evidence="4 5">
    <name type="scientific">Paenibacillus germinis</name>
    <dbReference type="NCBI Taxonomy" id="2654979"/>
    <lineage>
        <taxon>Bacteria</taxon>
        <taxon>Bacillati</taxon>
        <taxon>Bacillota</taxon>
        <taxon>Bacilli</taxon>
        <taxon>Bacillales</taxon>
        <taxon>Paenibacillaceae</taxon>
        <taxon>Paenibacillus</taxon>
    </lineage>
</organism>
<evidence type="ECO:0008006" key="6">
    <source>
        <dbReference type="Google" id="ProtNLM"/>
    </source>
</evidence>
<dbReference type="Pfam" id="PF07833">
    <property type="entry name" value="Cu_amine_oxidN1"/>
    <property type="match status" value="1"/>
</dbReference>
<dbReference type="Gene3D" id="2.60.120.1060">
    <property type="entry name" value="NPCBM/NEW2 domain"/>
    <property type="match status" value="1"/>
</dbReference>